<dbReference type="Proteomes" id="UP000523139">
    <property type="component" value="Unassembled WGS sequence"/>
</dbReference>
<evidence type="ECO:0000256" key="2">
    <source>
        <dbReference type="SAM" id="SignalP"/>
    </source>
</evidence>
<dbReference type="EMBL" id="JABAHY010000004">
    <property type="protein sequence ID" value="NLS09668.1"/>
    <property type="molecule type" value="Genomic_DNA"/>
</dbReference>
<dbReference type="InterPro" id="IPR039424">
    <property type="entry name" value="SBP_5"/>
</dbReference>
<dbReference type="Gene3D" id="3.90.76.10">
    <property type="entry name" value="Dipeptide-binding Protein, Domain 1"/>
    <property type="match status" value="1"/>
</dbReference>
<dbReference type="GO" id="GO:0015833">
    <property type="term" value="P:peptide transport"/>
    <property type="evidence" value="ECO:0007669"/>
    <property type="project" value="TreeGrafter"/>
</dbReference>
<feature type="domain" description="Solute-binding protein family 5" evidence="3">
    <location>
        <begin position="75"/>
        <end position="443"/>
    </location>
</feature>
<protein>
    <recommendedName>
        <fullName evidence="3">Solute-binding protein family 5 domain-containing protein</fullName>
    </recommendedName>
</protein>
<dbReference type="AlphaFoldDB" id="A0A7X8YDH4"/>
<evidence type="ECO:0000313" key="4">
    <source>
        <dbReference type="EMBL" id="NLS09668.1"/>
    </source>
</evidence>
<dbReference type="InterPro" id="IPR000914">
    <property type="entry name" value="SBP_5_dom"/>
</dbReference>
<accession>A0A7X8YDH4</accession>
<evidence type="ECO:0000313" key="5">
    <source>
        <dbReference type="Proteomes" id="UP000523139"/>
    </source>
</evidence>
<sequence>MKKQSMIATGMAAALVLSACGGDDGGADGEVAPELNIAYNAQPPTMDPLNTTAHATRIFARLVFEPLIDLDAEGEVQPVLAESFDVSEDGHTLTFELREGLTFHDGSDVETEDVIASLERWIEMSIIGSTYFPEAEVASPEDGVVTIELPEPMYVAPQLLADPGQMPHIMPAEVIEEAGAEGITEHIGTGPYTYGVWEADQYLRFDRFEDYQSPEGESSGMAGEKTAHYEEMYVHFVSDGSTLQAGLQTGEYDMASPIPWDNIDQMEEDDSIEIIPGESGLLFSLFNKAEGPMADEDMRRAALAAIDPEAVMLSAYGSDDWFSLNTAMMEEESQWHIPVEGEDDEFYQNQDLDAAADYLEAADYDGEEITIISAPEYADHYNASVVVQQQLEDAGMNANLVTSDWATVLDSMDDPEAFDIAFSAISNWPVVPSTMYFLNEGTQGWTDSEEILGANAGLIAAADEDEALEAMADLQEAYLQYLPIIKYGDRRTAGGLSTDLEGYEYVTGVGEIFHHIRPAE</sequence>
<dbReference type="GO" id="GO:1904680">
    <property type="term" value="F:peptide transmembrane transporter activity"/>
    <property type="evidence" value="ECO:0007669"/>
    <property type="project" value="TreeGrafter"/>
</dbReference>
<proteinExistence type="predicted"/>
<organism evidence="4 5">
    <name type="scientific">Nesterenkonia sedimenti</name>
    <dbReference type="NCBI Taxonomy" id="1463632"/>
    <lineage>
        <taxon>Bacteria</taxon>
        <taxon>Bacillati</taxon>
        <taxon>Actinomycetota</taxon>
        <taxon>Actinomycetes</taxon>
        <taxon>Micrococcales</taxon>
        <taxon>Micrococcaceae</taxon>
        <taxon>Nesterenkonia</taxon>
    </lineage>
</organism>
<gene>
    <name evidence="4" type="ORF">HGQ17_06540</name>
</gene>
<dbReference type="PANTHER" id="PTHR30290:SF38">
    <property type="entry name" value="D,D-DIPEPTIDE-BINDING PERIPLASMIC PROTEIN DDPA-RELATED"/>
    <property type="match status" value="1"/>
</dbReference>
<dbReference type="Gene3D" id="3.40.190.10">
    <property type="entry name" value="Periplasmic binding protein-like II"/>
    <property type="match status" value="1"/>
</dbReference>
<dbReference type="Pfam" id="PF00496">
    <property type="entry name" value="SBP_bac_5"/>
    <property type="match status" value="1"/>
</dbReference>
<feature type="signal peptide" evidence="2">
    <location>
        <begin position="1"/>
        <end position="21"/>
    </location>
</feature>
<comment type="caution">
    <text evidence="4">The sequence shown here is derived from an EMBL/GenBank/DDBJ whole genome shotgun (WGS) entry which is preliminary data.</text>
</comment>
<reference evidence="4 5" key="1">
    <citation type="submission" date="2020-04" db="EMBL/GenBank/DDBJ databases">
        <title>Nesterenkonia sp. nov., isolated from marine sediment.</title>
        <authorList>
            <person name="Zhang G."/>
        </authorList>
    </citation>
    <scope>NUCLEOTIDE SEQUENCE [LARGE SCALE GENOMIC DNA]</scope>
    <source>
        <strain evidence="4 5">MY13</strain>
    </source>
</reference>
<feature type="chain" id="PRO_5039395155" description="Solute-binding protein family 5 domain-containing protein" evidence="2">
    <location>
        <begin position="22"/>
        <end position="520"/>
    </location>
</feature>
<dbReference type="Gene3D" id="3.10.105.10">
    <property type="entry name" value="Dipeptide-binding Protein, Domain 3"/>
    <property type="match status" value="1"/>
</dbReference>
<dbReference type="RefSeq" id="WP_168887153.1">
    <property type="nucleotide sequence ID" value="NZ_JABAHY010000004.1"/>
</dbReference>
<evidence type="ECO:0000259" key="3">
    <source>
        <dbReference type="Pfam" id="PF00496"/>
    </source>
</evidence>
<keyword evidence="5" id="KW-1185">Reference proteome</keyword>
<keyword evidence="1 2" id="KW-0732">Signal</keyword>
<dbReference type="PROSITE" id="PS51257">
    <property type="entry name" value="PROKAR_LIPOPROTEIN"/>
    <property type="match status" value="1"/>
</dbReference>
<evidence type="ECO:0000256" key="1">
    <source>
        <dbReference type="ARBA" id="ARBA00022729"/>
    </source>
</evidence>
<dbReference type="SUPFAM" id="SSF53850">
    <property type="entry name" value="Periplasmic binding protein-like II"/>
    <property type="match status" value="1"/>
</dbReference>
<name>A0A7X8YDH4_9MICC</name>
<dbReference type="PANTHER" id="PTHR30290">
    <property type="entry name" value="PERIPLASMIC BINDING COMPONENT OF ABC TRANSPORTER"/>
    <property type="match status" value="1"/>
</dbReference>